<keyword evidence="1" id="KW-1133">Transmembrane helix</keyword>
<dbReference type="NCBIfam" id="TIGR03816">
    <property type="entry name" value="tadE_like_DECH"/>
    <property type="match status" value="1"/>
</dbReference>
<reference evidence="2 3" key="1">
    <citation type="submission" date="2020-07" db="EMBL/GenBank/DDBJ databases">
        <title>non toxigenic Corynebacterium sp. nov from a clinical source.</title>
        <authorList>
            <person name="Bernier A.-M."/>
            <person name="Bernard K."/>
        </authorList>
    </citation>
    <scope>NUCLEOTIDE SEQUENCE [LARGE SCALE GENOMIC DNA]</scope>
    <source>
        <strain evidence="3">NML 93-0612</strain>
    </source>
</reference>
<proteinExistence type="predicted"/>
<dbReference type="Proteomes" id="UP000515570">
    <property type="component" value="Chromosome"/>
</dbReference>
<evidence type="ECO:0000256" key="1">
    <source>
        <dbReference type="SAM" id="Phobius"/>
    </source>
</evidence>
<dbReference type="AlphaFoldDB" id="A0A7G5FI42"/>
<name>A0A7G5FI42_9CORY</name>
<keyword evidence="3" id="KW-1185">Reference proteome</keyword>
<evidence type="ECO:0000313" key="2">
    <source>
        <dbReference type="EMBL" id="QMV86283.1"/>
    </source>
</evidence>
<dbReference type="InterPro" id="IPR021202">
    <property type="entry name" value="Rv3654c-like"/>
</dbReference>
<feature type="transmembrane region" description="Helical" evidence="1">
    <location>
        <begin position="12"/>
        <end position="32"/>
    </location>
</feature>
<protein>
    <submittedName>
        <fullName evidence="2">Flp pilus-assembly TadE/G-like family protein</fullName>
    </submittedName>
</protein>
<dbReference type="RefSeq" id="WP_182387092.1">
    <property type="nucleotide sequence ID" value="NZ_CP059833.1"/>
</dbReference>
<sequence length="106" mass="10588">MRLDDDDGSLTIGAAGTIAALLALALIAAAAVRTVSNTHRAQVSAELSAVAGAMALATSSVPPCEKARDTAQRNGATITDCTINDADVLVTVDISGQRATARAGPL</sequence>
<keyword evidence="1" id="KW-0472">Membrane</keyword>
<dbReference type="EMBL" id="CP059833">
    <property type="protein sequence ID" value="QMV86283.1"/>
    <property type="molecule type" value="Genomic_DNA"/>
</dbReference>
<keyword evidence="1" id="KW-0812">Transmembrane</keyword>
<evidence type="ECO:0000313" key="3">
    <source>
        <dbReference type="Proteomes" id="UP000515570"/>
    </source>
</evidence>
<organism evidence="2 3">
    <name type="scientific">Corynebacterium hindlerae</name>
    <dbReference type="NCBI Taxonomy" id="699041"/>
    <lineage>
        <taxon>Bacteria</taxon>
        <taxon>Bacillati</taxon>
        <taxon>Actinomycetota</taxon>
        <taxon>Actinomycetes</taxon>
        <taxon>Mycobacteriales</taxon>
        <taxon>Corynebacteriaceae</taxon>
        <taxon>Corynebacterium</taxon>
    </lineage>
</organism>
<gene>
    <name evidence="2" type="ORF">HW450_06150</name>
</gene>
<accession>A0A7G5FI42</accession>